<dbReference type="GO" id="GO:0061630">
    <property type="term" value="F:ubiquitin protein ligase activity"/>
    <property type="evidence" value="ECO:0007669"/>
    <property type="project" value="UniProtKB-EC"/>
</dbReference>
<feature type="domain" description="RING-type" evidence="14">
    <location>
        <begin position="71"/>
        <end position="110"/>
    </location>
</feature>
<comment type="subcellular location">
    <subcellularLocation>
        <location evidence="2">Endomembrane system</location>
    </subcellularLocation>
</comment>
<keyword evidence="16" id="KW-1185">Reference proteome</keyword>
<evidence type="ECO:0000256" key="7">
    <source>
        <dbReference type="ARBA" id="ARBA00022771"/>
    </source>
</evidence>
<feature type="transmembrane region" description="Helical" evidence="13">
    <location>
        <begin position="264"/>
        <end position="282"/>
    </location>
</feature>
<dbReference type="Proteomes" id="UP000530660">
    <property type="component" value="Unassembled WGS sequence"/>
</dbReference>
<dbReference type="GO" id="GO:0008270">
    <property type="term" value="F:zinc ion binding"/>
    <property type="evidence" value="ECO:0007669"/>
    <property type="project" value="UniProtKB-KW"/>
</dbReference>
<dbReference type="OrthoDB" id="302966at2759"/>
<protein>
    <recommendedName>
        <fullName evidence="4">RING-type E3 ubiquitin transferase</fullName>
        <ecNumber evidence="4">2.3.2.27</ecNumber>
    </recommendedName>
</protein>
<evidence type="ECO:0000256" key="8">
    <source>
        <dbReference type="ARBA" id="ARBA00022786"/>
    </source>
</evidence>
<name>A0A7J7IP22_9RHOD</name>
<keyword evidence="13" id="KW-0812">Transmembrane</keyword>
<dbReference type="InterPro" id="IPR001841">
    <property type="entry name" value="Znf_RING"/>
</dbReference>
<dbReference type="Gene3D" id="3.30.40.10">
    <property type="entry name" value="Zinc/RING finger domain, C3HC4 (zinc finger)"/>
    <property type="match status" value="1"/>
</dbReference>
<evidence type="ECO:0000259" key="14">
    <source>
        <dbReference type="PROSITE" id="PS50089"/>
    </source>
</evidence>
<sequence>MAETERTENAPLRLESDQGESQGCGEHGDGSNTNTVTHSSSGRAAAKVMSTEAATGRPSTSGASTEQPFDCSICFEVPSEDPVVTMCGHLFCWSCLHRWMTQHATCPVCKSLVDRERVIPLYGRGRGRERGRGEPSGAARQHNGKASLADVSVPPRPPARRIEPPPQSSNGALPPFRPGAERMADWNPSTGASGFVPYGTTGSISFTPFGLFPSIFGVQFTFPPQSPTGAAATAAAATSHPGAGEPGSYGAPLTVQAEDATQAMVSRMLLMLGMFVIMCLLLF</sequence>
<comment type="pathway">
    <text evidence="3">Protein modification; protein ubiquitination.</text>
</comment>
<keyword evidence="10 13" id="KW-0472">Membrane</keyword>
<evidence type="ECO:0000256" key="11">
    <source>
        <dbReference type="PROSITE-ProRule" id="PRU00175"/>
    </source>
</evidence>
<dbReference type="Pfam" id="PF13639">
    <property type="entry name" value="zf-RING_2"/>
    <property type="match status" value="1"/>
</dbReference>
<evidence type="ECO:0000256" key="12">
    <source>
        <dbReference type="SAM" id="MobiDB-lite"/>
    </source>
</evidence>
<evidence type="ECO:0000256" key="10">
    <source>
        <dbReference type="ARBA" id="ARBA00023136"/>
    </source>
</evidence>
<feature type="region of interest" description="Disordered" evidence="12">
    <location>
        <begin position="124"/>
        <end position="181"/>
    </location>
</feature>
<feature type="region of interest" description="Disordered" evidence="12">
    <location>
        <begin position="1"/>
        <end position="67"/>
    </location>
</feature>
<dbReference type="EC" id="2.3.2.27" evidence="4"/>
<reference evidence="15 16" key="1">
    <citation type="journal article" date="2020" name="J. Phycol.">
        <title>Comparative genome analysis reveals Cyanidiococcus gen. nov., a new extremophilic red algal genus sister to Cyanidioschyzon (Cyanidioschyzonaceae, Rhodophyta).</title>
        <authorList>
            <person name="Liu S.-L."/>
            <person name="Chiang Y.-R."/>
            <person name="Yoon H.S."/>
            <person name="Fu H.-Y."/>
        </authorList>
    </citation>
    <scope>NUCLEOTIDE SEQUENCE [LARGE SCALE GENOMIC DNA]</scope>
    <source>
        <strain evidence="15 16">THAL066</strain>
    </source>
</reference>
<keyword evidence="9" id="KW-0862">Zinc</keyword>
<keyword evidence="6" id="KW-0479">Metal-binding</keyword>
<evidence type="ECO:0000256" key="2">
    <source>
        <dbReference type="ARBA" id="ARBA00004308"/>
    </source>
</evidence>
<dbReference type="AlphaFoldDB" id="A0A7J7IP22"/>
<dbReference type="GO" id="GO:0005783">
    <property type="term" value="C:endoplasmic reticulum"/>
    <property type="evidence" value="ECO:0007669"/>
    <property type="project" value="InterPro"/>
</dbReference>
<dbReference type="GO" id="GO:0016567">
    <property type="term" value="P:protein ubiquitination"/>
    <property type="evidence" value="ECO:0007669"/>
    <property type="project" value="UniProtKB-UniPathway"/>
</dbReference>
<dbReference type="SUPFAM" id="SSF57850">
    <property type="entry name" value="RING/U-box"/>
    <property type="match status" value="1"/>
</dbReference>
<evidence type="ECO:0000256" key="13">
    <source>
        <dbReference type="SAM" id="Phobius"/>
    </source>
</evidence>
<evidence type="ECO:0000256" key="6">
    <source>
        <dbReference type="ARBA" id="ARBA00022723"/>
    </source>
</evidence>
<evidence type="ECO:0000256" key="4">
    <source>
        <dbReference type="ARBA" id="ARBA00012483"/>
    </source>
</evidence>
<accession>A0A7J7IP22</accession>
<keyword evidence="13" id="KW-1133">Transmembrane helix</keyword>
<evidence type="ECO:0000313" key="15">
    <source>
        <dbReference type="EMBL" id="KAF6004304.1"/>
    </source>
</evidence>
<gene>
    <name evidence="15" type="ORF">F1559_004832</name>
</gene>
<feature type="compositionally biased region" description="Polar residues" evidence="12">
    <location>
        <begin position="57"/>
        <end position="67"/>
    </location>
</feature>
<dbReference type="EMBL" id="VWRR01000004">
    <property type="protein sequence ID" value="KAF6004304.1"/>
    <property type="molecule type" value="Genomic_DNA"/>
</dbReference>
<keyword evidence="7 11" id="KW-0863">Zinc-finger</keyword>
<dbReference type="SMART" id="SM00184">
    <property type="entry name" value="RING"/>
    <property type="match status" value="1"/>
</dbReference>
<keyword evidence="5" id="KW-0808">Transferase</keyword>
<dbReference type="PROSITE" id="PS00518">
    <property type="entry name" value="ZF_RING_1"/>
    <property type="match status" value="1"/>
</dbReference>
<evidence type="ECO:0000256" key="3">
    <source>
        <dbReference type="ARBA" id="ARBA00004906"/>
    </source>
</evidence>
<comment type="catalytic activity">
    <reaction evidence="1">
        <text>S-ubiquitinyl-[E2 ubiquitin-conjugating enzyme]-L-cysteine + [acceptor protein]-L-lysine = [E2 ubiquitin-conjugating enzyme]-L-cysteine + N(6)-ubiquitinyl-[acceptor protein]-L-lysine.</text>
        <dbReference type="EC" id="2.3.2.27"/>
    </reaction>
</comment>
<evidence type="ECO:0000256" key="9">
    <source>
        <dbReference type="ARBA" id="ARBA00022833"/>
    </source>
</evidence>
<feature type="compositionally biased region" description="Polar residues" evidence="12">
    <location>
        <begin position="30"/>
        <end position="42"/>
    </location>
</feature>
<evidence type="ECO:0000256" key="1">
    <source>
        <dbReference type="ARBA" id="ARBA00000900"/>
    </source>
</evidence>
<evidence type="ECO:0000313" key="16">
    <source>
        <dbReference type="Proteomes" id="UP000530660"/>
    </source>
</evidence>
<dbReference type="PROSITE" id="PS50089">
    <property type="entry name" value="ZF_RING_2"/>
    <property type="match status" value="1"/>
</dbReference>
<dbReference type="UniPathway" id="UPA00143"/>
<dbReference type="PANTHER" id="PTHR12313">
    <property type="entry name" value="E3 UBIQUITIN-PROTEIN LIGASE RNF5-RELATED"/>
    <property type="match status" value="1"/>
</dbReference>
<keyword evidence="8" id="KW-0833">Ubl conjugation pathway</keyword>
<dbReference type="InterPro" id="IPR013083">
    <property type="entry name" value="Znf_RING/FYVE/PHD"/>
</dbReference>
<comment type="caution">
    <text evidence="15">The sequence shown here is derived from an EMBL/GenBank/DDBJ whole genome shotgun (WGS) entry which is preliminary data.</text>
</comment>
<proteinExistence type="predicted"/>
<dbReference type="InterPro" id="IPR017907">
    <property type="entry name" value="Znf_RING_CS"/>
</dbReference>
<dbReference type="GO" id="GO:0006511">
    <property type="term" value="P:ubiquitin-dependent protein catabolic process"/>
    <property type="evidence" value="ECO:0007669"/>
    <property type="project" value="InterPro"/>
</dbReference>
<dbReference type="InterPro" id="IPR045103">
    <property type="entry name" value="RNF5/RNF185-like"/>
</dbReference>
<organism evidence="15 16">
    <name type="scientific">Cyanidiococcus yangmingshanensis</name>
    <dbReference type="NCBI Taxonomy" id="2690220"/>
    <lineage>
        <taxon>Eukaryota</taxon>
        <taxon>Rhodophyta</taxon>
        <taxon>Bangiophyceae</taxon>
        <taxon>Cyanidiales</taxon>
        <taxon>Cyanidiaceae</taxon>
        <taxon>Cyanidiococcus</taxon>
    </lineage>
</organism>
<evidence type="ECO:0000256" key="5">
    <source>
        <dbReference type="ARBA" id="ARBA00022679"/>
    </source>
</evidence>
<feature type="region of interest" description="Disordered" evidence="12">
    <location>
        <begin position="227"/>
        <end position="247"/>
    </location>
</feature>
<dbReference type="CDD" id="cd16534">
    <property type="entry name" value="RING-HC_RNF5-like"/>
    <property type="match status" value="1"/>
</dbReference>